<accession>A0A9X3S149</accession>
<feature type="compositionally biased region" description="Pro residues" evidence="1">
    <location>
        <begin position="1"/>
        <end position="15"/>
    </location>
</feature>
<evidence type="ECO:0000256" key="1">
    <source>
        <dbReference type="SAM" id="MobiDB-lite"/>
    </source>
</evidence>
<gene>
    <name evidence="2" type="ORF">OM076_22070</name>
</gene>
<proteinExistence type="predicted"/>
<feature type="compositionally biased region" description="Basic and acidic residues" evidence="1">
    <location>
        <begin position="18"/>
        <end position="27"/>
    </location>
</feature>
<evidence type="ECO:0000313" key="3">
    <source>
        <dbReference type="Proteomes" id="UP001149140"/>
    </source>
</evidence>
<dbReference type="Proteomes" id="UP001149140">
    <property type="component" value="Unassembled WGS sequence"/>
</dbReference>
<feature type="region of interest" description="Disordered" evidence="1">
    <location>
        <begin position="1"/>
        <end position="53"/>
    </location>
</feature>
<dbReference type="EMBL" id="JAPDOD010000022">
    <property type="protein sequence ID" value="MDA0162975.1"/>
    <property type="molecule type" value="Genomic_DNA"/>
</dbReference>
<sequence>MTDPTKPTPARPAPPIAEVRRLLDRYRRTAKPAQPRRLTDPPALSTPVRKRGD</sequence>
<keyword evidence="3" id="KW-1185">Reference proteome</keyword>
<reference evidence="2" key="1">
    <citation type="submission" date="2022-10" db="EMBL/GenBank/DDBJ databases">
        <title>The WGS of Solirubrobacter ginsenosidimutans DSM 21036.</title>
        <authorList>
            <person name="Jiang Z."/>
        </authorList>
    </citation>
    <scope>NUCLEOTIDE SEQUENCE</scope>
    <source>
        <strain evidence="2">DSM 21036</strain>
    </source>
</reference>
<protein>
    <submittedName>
        <fullName evidence="2">Uncharacterized protein</fullName>
    </submittedName>
</protein>
<dbReference type="AlphaFoldDB" id="A0A9X3S149"/>
<dbReference type="RefSeq" id="WP_270042216.1">
    <property type="nucleotide sequence ID" value="NZ_JAPDOD010000022.1"/>
</dbReference>
<name>A0A9X3S149_9ACTN</name>
<evidence type="ECO:0000313" key="2">
    <source>
        <dbReference type="EMBL" id="MDA0162975.1"/>
    </source>
</evidence>
<comment type="caution">
    <text evidence="2">The sequence shown here is derived from an EMBL/GenBank/DDBJ whole genome shotgun (WGS) entry which is preliminary data.</text>
</comment>
<organism evidence="2 3">
    <name type="scientific">Solirubrobacter ginsenosidimutans</name>
    <dbReference type="NCBI Taxonomy" id="490573"/>
    <lineage>
        <taxon>Bacteria</taxon>
        <taxon>Bacillati</taxon>
        <taxon>Actinomycetota</taxon>
        <taxon>Thermoleophilia</taxon>
        <taxon>Solirubrobacterales</taxon>
        <taxon>Solirubrobacteraceae</taxon>
        <taxon>Solirubrobacter</taxon>
    </lineage>
</organism>